<evidence type="ECO:0000256" key="3">
    <source>
        <dbReference type="ARBA" id="ARBA00022553"/>
    </source>
</evidence>
<dbReference type="InterPro" id="IPR027707">
    <property type="entry name" value="TNNT"/>
</dbReference>
<dbReference type="GO" id="GO:0045214">
    <property type="term" value="P:sarcomere organization"/>
    <property type="evidence" value="ECO:0007669"/>
    <property type="project" value="TreeGrafter"/>
</dbReference>
<evidence type="ECO:0000256" key="4">
    <source>
        <dbReference type="ARBA" id="ARBA00023179"/>
    </source>
</evidence>
<comment type="subunit">
    <text evidence="7">Interacts with TPM3.</text>
</comment>
<keyword evidence="4" id="KW-0514">Muscle protein</keyword>
<sequence length="416" mass="47307">MSDAEEQEYEEEQPEEEERPKPRPVVPPLIPPKIPEGERVDFDDIHRKRMEKDLLELQTLIDVHFEQRKKEEEELIALKERIERRRAERAEQQRFRTEKERERQAKLAEEKMRKEEEEAKKRAEDDAKKKKVLSNMGAHFGGYLVKAEQKRGKRQTGREMKLRILSERKKPLNIDHMGEDQLREKAQELSDWIHQLESEKFDLMEKLKQQKYEVSPISQGGRCSGRGGPSCPRPSSQRLPLSRADQRAVQPHQPRPEVVSVPSLTLGLVSPSLSPLTLCDSVPRPSTPCNAQDSPRPKGRQAENPAPLLFLALPVLLAVHPSLSPTFHLFHPSRGLSSMLPTLLTHHSLPPSASVLPNTHQHPREHPELLPSHQVPQVGGSGPQTITTPRRERRSRLPAPFSGQGEGELGGADFLS</sequence>
<feature type="region of interest" description="Disordered" evidence="8">
    <location>
        <begin position="1"/>
        <end position="42"/>
    </location>
</feature>
<reference evidence="9 10" key="1">
    <citation type="journal article" date="2010" name="Nature">
        <title>The sequence and de novo assembly of the giant panda genome.</title>
        <authorList>
            <person name="Li R."/>
            <person name="Fan W."/>
            <person name="Tian G."/>
            <person name="Zhu H."/>
            <person name="He L."/>
            <person name="Cai J."/>
            <person name="Huang Q."/>
            <person name="Cai Q."/>
            <person name="Li B."/>
            <person name="Bai Y."/>
            <person name="Zhang Z."/>
            <person name="Zhang Y."/>
            <person name="Wang W."/>
            <person name="Li J."/>
            <person name="Wei F."/>
            <person name="Li H."/>
            <person name="Jian M."/>
            <person name="Li J."/>
            <person name="Zhang Z."/>
            <person name="Nielsen R."/>
            <person name="Li D."/>
            <person name="Gu W."/>
            <person name="Yang Z."/>
            <person name="Xuan Z."/>
            <person name="Ryder O.A."/>
            <person name="Leung F.C."/>
            <person name="Zhou Y."/>
            <person name="Cao J."/>
            <person name="Sun X."/>
            <person name="Fu Y."/>
            <person name="Fang X."/>
            <person name="Guo X."/>
            <person name="Wang B."/>
            <person name="Hou R."/>
            <person name="Shen F."/>
            <person name="Mu B."/>
            <person name="Ni P."/>
            <person name="Lin R."/>
            <person name="Qian W."/>
            <person name="Wang G."/>
            <person name="Yu C."/>
            <person name="Nie W."/>
            <person name="Wang J."/>
            <person name="Wu Z."/>
            <person name="Liang H."/>
            <person name="Min J."/>
            <person name="Wu Q."/>
            <person name="Cheng S."/>
            <person name="Ruan J."/>
            <person name="Wang M."/>
            <person name="Shi Z."/>
            <person name="Wen M."/>
            <person name="Liu B."/>
            <person name="Ren X."/>
            <person name="Zheng H."/>
            <person name="Dong D."/>
            <person name="Cook K."/>
            <person name="Shan G."/>
            <person name="Zhang H."/>
            <person name="Kosiol C."/>
            <person name="Xie X."/>
            <person name="Lu Z."/>
            <person name="Zheng H."/>
            <person name="Li Y."/>
            <person name="Steiner C.C."/>
            <person name="Lam T.T."/>
            <person name="Lin S."/>
            <person name="Zhang Q."/>
            <person name="Li G."/>
            <person name="Tian J."/>
            <person name="Gong T."/>
            <person name="Liu H."/>
            <person name="Zhang D."/>
            <person name="Fang L."/>
            <person name="Ye C."/>
            <person name="Zhang J."/>
            <person name="Hu W."/>
            <person name="Xu A."/>
            <person name="Ren Y."/>
            <person name="Zhang G."/>
            <person name="Bruford M.W."/>
            <person name="Li Q."/>
            <person name="Ma L."/>
            <person name="Guo Y."/>
            <person name="An N."/>
            <person name="Hu Y."/>
            <person name="Zheng Y."/>
            <person name="Shi Y."/>
            <person name="Li Z."/>
            <person name="Liu Q."/>
            <person name="Chen Y."/>
            <person name="Zhao J."/>
            <person name="Qu N."/>
            <person name="Zhao S."/>
            <person name="Tian F."/>
            <person name="Wang X."/>
            <person name="Wang H."/>
            <person name="Xu L."/>
            <person name="Liu X."/>
            <person name="Vinar T."/>
            <person name="Wang Y."/>
            <person name="Lam T.W."/>
            <person name="Yiu S.M."/>
            <person name="Liu S."/>
            <person name="Zhang H."/>
            <person name="Li D."/>
            <person name="Huang Y."/>
            <person name="Wang X."/>
            <person name="Yang G."/>
            <person name="Jiang Z."/>
            <person name="Wang J."/>
            <person name="Qin N."/>
            <person name="Li L."/>
            <person name="Li J."/>
            <person name="Bolund L."/>
            <person name="Kristiansen K."/>
            <person name="Wong G.K."/>
            <person name="Olson M."/>
            <person name="Zhang X."/>
            <person name="Li S."/>
            <person name="Yang H."/>
            <person name="Wang J."/>
            <person name="Wang J."/>
        </authorList>
    </citation>
    <scope>NUCLEOTIDE SEQUENCE [LARGE SCALE GENOMIC DNA]</scope>
</reference>
<evidence type="ECO:0000313" key="9">
    <source>
        <dbReference type="Ensembl" id="ENSAMEP00000043687.1"/>
    </source>
</evidence>
<feature type="compositionally biased region" description="Basic and acidic residues" evidence="8">
    <location>
        <begin position="87"/>
        <end position="128"/>
    </location>
</feature>
<dbReference type="GO" id="GO:0031444">
    <property type="term" value="P:slow-twitch skeletal muscle fiber contraction"/>
    <property type="evidence" value="ECO:0007669"/>
    <property type="project" value="TreeGrafter"/>
</dbReference>
<comment type="function">
    <text evidence="1">Troponin T is the tropomyosin-binding subunit of troponin, the thin filament regulatory complex which confers calcium-sensitivity to striated muscle actomyosin ATPase activity.</text>
</comment>
<dbReference type="AlphaFoldDB" id="A0A7N5PAW3"/>
<feature type="compositionally biased region" description="Low complexity" evidence="8">
    <location>
        <begin position="229"/>
        <end position="238"/>
    </location>
</feature>
<dbReference type="Ensembl" id="ENSAMET00000030925.1">
    <property type="protein sequence ID" value="ENSAMEP00000043687.1"/>
    <property type="gene ID" value="ENSAMEG00000003417.2"/>
</dbReference>
<dbReference type="InterPro" id="IPR001978">
    <property type="entry name" value="Troponin"/>
</dbReference>
<feature type="region of interest" description="Disordered" evidence="8">
    <location>
        <begin position="279"/>
        <end position="302"/>
    </location>
</feature>
<evidence type="ECO:0000256" key="5">
    <source>
        <dbReference type="ARBA" id="ARBA00040072"/>
    </source>
</evidence>
<feature type="compositionally biased region" description="Pro residues" evidence="8">
    <location>
        <begin position="23"/>
        <end position="34"/>
    </location>
</feature>
<evidence type="ECO:0000256" key="1">
    <source>
        <dbReference type="ARBA" id="ARBA00003363"/>
    </source>
</evidence>
<accession>A0A7N5PAW3</accession>
<dbReference type="PANTHER" id="PTHR11521:SF6">
    <property type="entry name" value="TROPONIN T, SLOW SKELETAL MUSCLE"/>
    <property type="match status" value="1"/>
</dbReference>
<feature type="region of interest" description="Disordered" evidence="8">
    <location>
        <begin position="212"/>
        <end position="255"/>
    </location>
</feature>
<reference evidence="9" key="2">
    <citation type="submission" date="2025-08" db="UniProtKB">
        <authorList>
            <consortium name="Ensembl"/>
        </authorList>
    </citation>
    <scope>IDENTIFICATION</scope>
</reference>
<dbReference type="FunFam" id="1.20.5.350:FF:000001">
    <property type="entry name" value="Troponin T, fast skeletal muscle"/>
    <property type="match status" value="1"/>
</dbReference>
<feature type="region of interest" description="Disordered" evidence="8">
    <location>
        <begin position="87"/>
        <end position="164"/>
    </location>
</feature>
<dbReference type="GeneTree" id="ENSGT00940000160609"/>
<name>A0A7N5PAW3_AILME</name>
<dbReference type="GO" id="GO:0006937">
    <property type="term" value="P:regulation of muscle contraction"/>
    <property type="evidence" value="ECO:0007669"/>
    <property type="project" value="InterPro"/>
</dbReference>
<protein>
    <recommendedName>
        <fullName evidence="5">Troponin T, slow skeletal muscle</fullName>
    </recommendedName>
    <alternativeName>
        <fullName evidence="6">Slow skeletal muscle troponin T</fullName>
    </alternativeName>
</protein>
<dbReference type="PANTHER" id="PTHR11521">
    <property type="entry name" value="TROPONIN T"/>
    <property type="match status" value="1"/>
</dbReference>
<dbReference type="Pfam" id="PF00992">
    <property type="entry name" value="Troponin"/>
    <property type="match status" value="1"/>
</dbReference>
<evidence type="ECO:0000256" key="6">
    <source>
        <dbReference type="ARBA" id="ARBA00043016"/>
    </source>
</evidence>
<proteinExistence type="inferred from homology"/>
<dbReference type="GO" id="GO:0005523">
    <property type="term" value="F:tropomyosin binding"/>
    <property type="evidence" value="ECO:0007669"/>
    <property type="project" value="TreeGrafter"/>
</dbReference>
<dbReference type="GO" id="GO:0031014">
    <property type="term" value="F:troponin T binding"/>
    <property type="evidence" value="ECO:0007669"/>
    <property type="project" value="TreeGrafter"/>
</dbReference>
<gene>
    <name evidence="9" type="primary">TNNT1</name>
</gene>
<dbReference type="GO" id="GO:0005861">
    <property type="term" value="C:troponin complex"/>
    <property type="evidence" value="ECO:0007669"/>
    <property type="project" value="InterPro"/>
</dbReference>
<dbReference type="SUPFAM" id="SSF90250">
    <property type="entry name" value="Troponin coil-coiled subunits"/>
    <property type="match status" value="1"/>
</dbReference>
<evidence type="ECO:0000313" key="10">
    <source>
        <dbReference type="Proteomes" id="UP000008912"/>
    </source>
</evidence>
<keyword evidence="3" id="KW-0597">Phosphoprotein</keyword>
<evidence type="ECO:0000256" key="7">
    <source>
        <dbReference type="ARBA" id="ARBA00044035"/>
    </source>
</evidence>
<organism evidence="9 10">
    <name type="scientific">Ailuropoda melanoleuca</name>
    <name type="common">Giant panda</name>
    <dbReference type="NCBI Taxonomy" id="9646"/>
    <lineage>
        <taxon>Eukaryota</taxon>
        <taxon>Metazoa</taxon>
        <taxon>Chordata</taxon>
        <taxon>Craniata</taxon>
        <taxon>Vertebrata</taxon>
        <taxon>Euteleostomi</taxon>
        <taxon>Mammalia</taxon>
        <taxon>Eutheria</taxon>
        <taxon>Laurasiatheria</taxon>
        <taxon>Carnivora</taxon>
        <taxon>Caniformia</taxon>
        <taxon>Ursidae</taxon>
        <taxon>Ailuropoda</taxon>
    </lineage>
</organism>
<keyword evidence="10" id="KW-1185">Reference proteome</keyword>
<dbReference type="Gene3D" id="1.20.5.350">
    <property type="match status" value="1"/>
</dbReference>
<feature type="region of interest" description="Disordered" evidence="8">
    <location>
        <begin position="351"/>
        <end position="416"/>
    </location>
</feature>
<dbReference type="InterPro" id="IPR038077">
    <property type="entry name" value="Troponin_sf"/>
</dbReference>
<dbReference type="InParanoid" id="A0A7N5PAW3"/>
<evidence type="ECO:0000256" key="2">
    <source>
        <dbReference type="ARBA" id="ARBA00008330"/>
    </source>
</evidence>
<comment type="similarity">
    <text evidence="2">Belongs to the troponin T family.</text>
</comment>
<feature type="compositionally biased region" description="Acidic residues" evidence="8">
    <location>
        <begin position="1"/>
        <end position="17"/>
    </location>
</feature>
<evidence type="ECO:0000256" key="8">
    <source>
        <dbReference type="SAM" id="MobiDB-lite"/>
    </source>
</evidence>
<dbReference type="Proteomes" id="UP000008912">
    <property type="component" value="Unassembled WGS sequence"/>
</dbReference>
<reference evidence="9" key="3">
    <citation type="submission" date="2025-09" db="UniProtKB">
        <authorList>
            <consortium name="Ensembl"/>
        </authorList>
    </citation>
    <scope>IDENTIFICATION</scope>
</reference>